<name>A0A1Y0B3P7_9LAMI</name>
<sequence>MVISAGLCWSLSLVRLSYYLVRRYWVGISHYAGKVCYSSRTPRFGTLTLCCSISLLRSLFCSLQVWSSMVGKAF</sequence>
<protein>
    <submittedName>
        <fullName evidence="1">Uncharacterized protein</fullName>
    </submittedName>
</protein>
<geneLocation type="mitochondrion" evidence="1"/>
<evidence type="ECO:0000313" key="1">
    <source>
        <dbReference type="EMBL" id="ART32076.1"/>
    </source>
</evidence>
<accession>A0A1Y0B3P7</accession>
<reference evidence="1" key="1">
    <citation type="submission" date="2017-03" db="EMBL/GenBank/DDBJ databases">
        <title>The mitochondrial genome of the carnivorous plant Utricularia reniformis (Lentibulariaceae): structure, comparative analysis and evolutionary landmarks.</title>
        <authorList>
            <person name="Silva S.R."/>
            <person name="Alvarenga D.O."/>
            <person name="Michael T.P."/>
            <person name="Miranda V.F.O."/>
            <person name="Varani A.M."/>
        </authorList>
    </citation>
    <scope>NUCLEOTIDE SEQUENCE</scope>
</reference>
<dbReference type="AlphaFoldDB" id="A0A1Y0B3P7"/>
<proteinExistence type="predicted"/>
<keyword evidence="1" id="KW-0496">Mitochondrion</keyword>
<dbReference type="EMBL" id="KY774314">
    <property type="protein sequence ID" value="ART32076.1"/>
    <property type="molecule type" value="Genomic_DNA"/>
</dbReference>
<organism evidence="1">
    <name type="scientific">Utricularia reniformis</name>
    <dbReference type="NCBI Taxonomy" id="192314"/>
    <lineage>
        <taxon>Eukaryota</taxon>
        <taxon>Viridiplantae</taxon>
        <taxon>Streptophyta</taxon>
        <taxon>Embryophyta</taxon>
        <taxon>Tracheophyta</taxon>
        <taxon>Spermatophyta</taxon>
        <taxon>Magnoliopsida</taxon>
        <taxon>eudicotyledons</taxon>
        <taxon>Gunneridae</taxon>
        <taxon>Pentapetalae</taxon>
        <taxon>asterids</taxon>
        <taxon>lamiids</taxon>
        <taxon>Lamiales</taxon>
        <taxon>Lentibulariaceae</taxon>
        <taxon>Utricularia</taxon>
    </lineage>
</organism>
<gene>
    <name evidence="1" type="ORF">AEK19_MT1908</name>
</gene>